<evidence type="ECO:0000313" key="2">
    <source>
        <dbReference type="Proteomes" id="UP000095767"/>
    </source>
</evidence>
<keyword evidence="2" id="KW-1185">Reference proteome</keyword>
<dbReference type="EMBL" id="LWDX02035509">
    <property type="protein sequence ID" value="OEL26075.1"/>
    <property type="molecule type" value="Genomic_DNA"/>
</dbReference>
<accession>A0A1E5VLR7</accession>
<evidence type="ECO:0008006" key="3">
    <source>
        <dbReference type="Google" id="ProtNLM"/>
    </source>
</evidence>
<dbReference type="OrthoDB" id="670719at2759"/>
<evidence type="ECO:0000313" key="1">
    <source>
        <dbReference type="EMBL" id="OEL26075.1"/>
    </source>
</evidence>
<reference evidence="1 2" key="1">
    <citation type="submission" date="2016-09" db="EMBL/GenBank/DDBJ databases">
        <title>The draft genome of Dichanthelium oligosanthes: A C3 panicoid grass species.</title>
        <authorList>
            <person name="Studer A.J."/>
            <person name="Schnable J.C."/>
            <person name="Brutnell T.P."/>
        </authorList>
    </citation>
    <scope>NUCLEOTIDE SEQUENCE [LARGE SCALE GENOMIC DNA]</scope>
    <source>
        <strain evidence="2">cv. Kellogg 1175</strain>
        <tissue evidence="1">Leaf</tissue>
    </source>
</reference>
<protein>
    <recommendedName>
        <fullName evidence="3">Bifunctional inhibitor/plant lipid transfer protein/seed storage helical domain-containing protein</fullName>
    </recommendedName>
</protein>
<organism evidence="1 2">
    <name type="scientific">Dichanthelium oligosanthes</name>
    <dbReference type="NCBI Taxonomy" id="888268"/>
    <lineage>
        <taxon>Eukaryota</taxon>
        <taxon>Viridiplantae</taxon>
        <taxon>Streptophyta</taxon>
        <taxon>Embryophyta</taxon>
        <taxon>Tracheophyta</taxon>
        <taxon>Spermatophyta</taxon>
        <taxon>Magnoliopsida</taxon>
        <taxon>Liliopsida</taxon>
        <taxon>Poales</taxon>
        <taxon>Poaceae</taxon>
        <taxon>PACMAD clade</taxon>
        <taxon>Panicoideae</taxon>
        <taxon>Panicodae</taxon>
        <taxon>Paniceae</taxon>
        <taxon>Dichantheliinae</taxon>
        <taxon>Dichanthelium</taxon>
    </lineage>
</organism>
<gene>
    <name evidence="1" type="ORF">BAE44_0012905</name>
</gene>
<sequence>MAETMPAAGSSCCPAKKRRRAAATDVCAEKKVKGNCWERSGDEHVEAIRGMRRESSLRNQALMAMVDRIAAKQRSNQFNTMATKMFALFALLALCASSTTATHIPGHYFPSTMALGSINPCMQYCMTQQPFAVNPCMQYCMTQQPFAMGSFASPASMMMQQPWALPLQQYWSPMMMRSMMQLPQCHCGATSQIMQLQQLPFMAMPPMFFQQPFAGVPF</sequence>
<dbReference type="AlphaFoldDB" id="A0A1E5VLR7"/>
<dbReference type="Proteomes" id="UP000095767">
    <property type="component" value="Unassembled WGS sequence"/>
</dbReference>
<proteinExistence type="predicted"/>
<comment type="caution">
    <text evidence="1">The sequence shown here is derived from an EMBL/GenBank/DDBJ whole genome shotgun (WGS) entry which is preliminary data.</text>
</comment>
<name>A0A1E5VLR7_9POAL</name>